<dbReference type="AlphaFoldDB" id="A0A9W9GAL9"/>
<feature type="transmembrane region" description="Helical" evidence="7">
    <location>
        <begin position="43"/>
        <end position="64"/>
    </location>
</feature>
<reference evidence="8" key="2">
    <citation type="journal article" date="2023" name="IMA Fungus">
        <title>Comparative genomic study of the Penicillium genus elucidates a diverse pangenome and 15 lateral gene transfer events.</title>
        <authorList>
            <person name="Petersen C."/>
            <person name="Sorensen T."/>
            <person name="Nielsen M.R."/>
            <person name="Sondergaard T.E."/>
            <person name="Sorensen J.L."/>
            <person name="Fitzpatrick D.A."/>
            <person name="Frisvad J.C."/>
            <person name="Nielsen K.L."/>
        </authorList>
    </citation>
    <scope>NUCLEOTIDE SEQUENCE</scope>
    <source>
        <strain evidence="8">IBT 34128</strain>
    </source>
</reference>
<keyword evidence="9" id="KW-1185">Reference proteome</keyword>
<evidence type="ECO:0000256" key="3">
    <source>
        <dbReference type="ARBA" id="ARBA00022989"/>
    </source>
</evidence>
<sequence length="116" mass="12381">HSSIPATDMSARRPHAQSYADAAAKPPPEKSDSDVTPAVPADVIYKLLSFTAAMVIGPLGVYFLTVNSIFSGNTTFAGIAAAFTANVVLFAYVFVAWKDDQGERQATEKEKSKKAQ</sequence>
<keyword evidence="4 7" id="KW-0472">Membrane</keyword>
<feature type="non-terminal residue" evidence="8">
    <location>
        <position position="1"/>
    </location>
</feature>
<dbReference type="GO" id="GO:0005789">
    <property type="term" value="C:endoplasmic reticulum membrane"/>
    <property type="evidence" value="ECO:0007669"/>
    <property type="project" value="TreeGrafter"/>
</dbReference>
<keyword evidence="2" id="KW-0256">Endoplasmic reticulum</keyword>
<keyword evidence="3 7" id="KW-1133">Transmembrane helix</keyword>
<protein>
    <submittedName>
        <fullName evidence="8">Vacuolar ATPase assembly integral membrane protein vma21</fullName>
    </submittedName>
</protein>
<dbReference type="InterPro" id="IPR019013">
    <property type="entry name" value="Vma21"/>
</dbReference>
<accession>A0A9W9GAL9</accession>
<evidence type="ECO:0000256" key="2">
    <source>
        <dbReference type="ARBA" id="ARBA00022824"/>
    </source>
</evidence>
<dbReference type="OrthoDB" id="160405at2759"/>
<dbReference type="Proteomes" id="UP001141434">
    <property type="component" value="Unassembled WGS sequence"/>
</dbReference>
<dbReference type="RefSeq" id="XP_056516155.1">
    <property type="nucleotide sequence ID" value="XM_056651305.1"/>
</dbReference>
<evidence type="ECO:0000313" key="8">
    <source>
        <dbReference type="EMBL" id="KAJ5114963.1"/>
    </source>
</evidence>
<proteinExistence type="inferred from homology"/>
<dbReference type="GO" id="GO:0031410">
    <property type="term" value="C:cytoplasmic vesicle"/>
    <property type="evidence" value="ECO:0007669"/>
    <property type="project" value="UniProtKB-KW"/>
</dbReference>
<evidence type="ECO:0000256" key="5">
    <source>
        <dbReference type="ARBA" id="ARBA00023329"/>
    </source>
</evidence>
<evidence type="ECO:0000256" key="1">
    <source>
        <dbReference type="ARBA" id="ARBA00022692"/>
    </source>
</evidence>
<comment type="caution">
    <text evidence="8">The sequence shown here is derived from an EMBL/GenBank/DDBJ whole genome shotgun (WGS) entry which is preliminary data.</text>
</comment>
<dbReference type="GO" id="GO:0070072">
    <property type="term" value="P:vacuolar proton-transporting V-type ATPase complex assembly"/>
    <property type="evidence" value="ECO:0007669"/>
    <property type="project" value="InterPro"/>
</dbReference>
<name>A0A9W9GAL9_9EURO</name>
<dbReference type="GeneID" id="81390473"/>
<feature type="transmembrane region" description="Helical" evidence="7">
    <location>
        <begin position="76"/>
        <end position="97"/>
    </location>
</feature>
<evidence type="ECO:0000313" key="9">
    <source>
        <dbReference type="Proteomes" id="UP001141434"/>
    </source>
</evidence>
<evidence type="ECO:0000256" key="6">
    <source>
        <dbReference type="SAM" id="MobiDB-lite"/>
    </source>
</evidence>
<keyword evidence="5" id="KW-0968">Cytoplasmic vesicle</keyword>
<dbReference type="EMBL" id="JAPMSZ010000001">
    <property type="protein sequence ID" value="KAJ5114963.1"/>
    <property type="molecule type" value="Genomic_DNA"/>
</dbReference>
<feature type="region of interest" description="Disordered" evidence="6">
    <location>
        <begin position="1"/>
        <end position="35"/>
    </location>
</feature>
<evidence type="ECO:0000256" key="4">
    <source>
        <dbReference type="ARBA" id="ARBA00023136"/>
    </source>
</evidence>
<organism evidence="8 9">
    <name type="scientific">Penicillium alfredii</name>
    <dbReference type="NCBI Taxonomy" id="1506179"/>
    <lineage>
        <taxon>Eukaryota</taxon>
        <taxon>Fungi</taxon>
        <taxon>Dikarya</taxon>
        <taxon>Ascomycota</taxon>
        <taxon>Pezizomycotina</taxon>
        <taxon>Eurotiomycetes</taxon>
        <taxon>Eurotiomycetidae</taxon>
        <taxon>Eurotiales</taxon>
        <taxon>Aspergillaceae</taxon>
        <taxon>Penicillium</taxon>
    </lineage>
</organism>
<evidence type="ECO:0000256" key="7">
    <source>
        <dbReference type="SAM" id="Phobius"/>
    </source>
</evidence>
<keyword evidence="1 7" id="KW-0812">Transmembrane</keyword>
<dbReference type="Pfam" id="PF09446">
    <property type="entry name" value="VMA21"/>
    <property type="match status" value="1"/>
</dbReference>
<dbReference type="PANTHER" id="PTHR31792">
    <property type="entry name" value="VACUOLAR ATPASE ASSEMBLY INTEGRAL MEMBRANE PROTEIN VMA21"/>
    <property type="match status" value="1"/>
</dbReference>
<dbReference type="HAMAP" id="MF_03058">
    <property type="entry name" value="VMA21"/>
    <property type="match status" value="1"/>
</dbReference>
<gene>
    <name evidence="8" type="ORF">NUU61_000722</name>
</gene>
<dbReference type="PANTHER" id="PTHR31792:SF3">
    <property type="entry name" value="VACUOLAR ATPASE ASSEMBLY INTEGRAL MEMBRANE PROTEIN VMA21"/>
    <property type="match status" value="1"/>
</dbReference>
<reference evidence="8" key="1">
    <citation type="submission" date="2022-11" db="EMBL/GenBank/DDBJ databases">
        <authorList>
            <person name="Petersen C."/>
        </authorList>
    </citation>
    <scope>NUCLEOTIDE SEQUENCE</scope>
    <source>
        <strain evidence="8">IBT 34128</strain>
    </source>
</reference>